<evidence type="ECO:0000313" key="2">
    <source>
        <dbReference type="Proteomes" id="UP000198972"/>
    </source>
</evidence>
<dbReference type="Proteomes" id="UP000198972">
    <property type="component" value="Unassembled WGS sequence"/>
</dbReference>
<evidence type="ECO:0000313" key="1">
    <source>
        <dbReference type="EMBL" id="SDF04835.1"/>
    </source>
</evidence>
<name>A0A1G7HWS0_9BACL</name>
<dbReference type="RefSeq" id="WP_091227704.1">
    <property type="nucleotide sequence ID" value="NZ_FNBG01000005.1"/>
</dbReference>
<sequence>MPPLDKKTEETVVSLLSEVNLALFLERSNDQVSRILELVEKMPELEREVITRRYLSVNANYTSHQEIYRGMGISSPFYTKIRRSAIGKIAAEFGSLS</sequence>
<evidence type="ECO:0008006" key="3">
    <source>
        <dbReference type="Google" id="ProtNLM"/>
    </source>
</evidence>
<proteinExistence type="predicted"/>
<reference evidence="1 2" key="1">
    <citation type="submission" date="2016-10" db="EMBL/GenBank/DDBJ databases">
        <authorList>
            <person name="de Groot N.N."/>
        </authorList>
    </citation>
    <scope>NUCLEOTIDE SEQUENCE [LARGE SCALE GENOMIC DNA]</scope>
    <source>
        <strain evidence="1 2">DSM 28129</strain>
    </source>
</reference>
<gene>
    <name evidence="1" type="ORF">SAMN04488542_10563</name>
</gene>
<organism evidence="1 2">
    <name type="scientific">Fontibacillus panacisegetis</name>
    <dbReference type="NCBI Taxonomy" id="670482"/>
    <lineage>
        <taxon>Bacteria</taxon>
        <taxon>Bacillati</taxon>
        <taxon>Bacillota</taxon>
        <taxon>Bacilli</taxon>
        <taxon>Bacillales</taxon>
        <taxon>Paenibacillaceae</taxon>
        <taxon>Fontibacillus</taxon>
    </lineage>
</organism>
<protein>
    <recommendedName>
        <fullName evidence="3">Phage transcriptional activator, RinA family</fullName>
    </recommendedName>
</protein>
<dbReference type="AlphaFoldDB" id="A0A1G7HWS0"/>
<dbReference type="STRING" id="670482.SAMN04488542_10563"/>
<accession>A0A1G7HWS0</accession>
<dbReference type="EMBL" id="FNBG01000005">
    <property type="protein sequence ID" value="SDF04835.1"/>
    <property type="molecule type" value="Genomic_DNA"/>
</dbReference>
<dbReference type="OrthoDB" id="1797434at2"/>
<keyword evidence="2" id="KW-1185">Reference proteome</keyword>